<organism evidence="2 3">
    <name type="scientific">Kuenenia stuttgartiensis</name>
    <dbReference type="NCBI Taxonomy" id="174633"/>
    <lineage>
        <taxon>Bacteria</taxon>
        <taxon>Pseudomonadati</taxon>
        <taxon>Planctomycetota</taxon>
        <taxon>Candidatus Brocadiia</taxon>
        <taxon>Candidatus Brocadiales</taxon>
        <taxon>Candidatus Brocadiaceae</taxon>
        <taxon>Candidatus Kuenenia</taxon>
    </lineage>
</organism>
<sequence>MCIHFNFDFKKATQALNYLAKISGGKVNKMKAIKLIYFADRYHLRKYGRPVTNDEYVAMEYGPVGSKTKDIAENTSFLDTIESEYNRQYIEKQGIYDIQSIHDVDMNVFSDSDIEALEFAIKYFGHLDKFQLAEVSHAYPEWKRFEKRLESGIGSVFNMDYEDFFKDAMSGSEQLIPLEGKDLFAMDTDDKEEMLNYVKEQMELKNQWEQVPD</sequence>
<feature type="domain" description="Antitoxin SocA-like Panacea" evidence="1">
    <location>
        <begin position="33"/>
        <end position="143"/>
    </location>
</feature>
<dbReference type="EMBL" id="LT934425">
    <property type="protein sequence ID" value="SOH05352.1"/>
    <property type="molecule type" value="Genomic_DNA"/>
</dbReference>
<gene>
    <name evidence="2" type="ORF">KSMBR1_2871</name>
</gene>
<dbReference type="Proteomes" id="UP000221734">
    <property type="component" value="Chromosome Kuenenia_stuttgartiensis_MBR1"/>
</dbReference>
<proteinExistence type="predicted"/>
<accession>A0A2C9CI12</accession>
<dbReference type="InterPro" id="IPR025272">
    <property type="entry name" value="SocA_Panacea"/>
</dbReference>
<dbReference type="KEGG" id="kst:KSMBR1_2871"/>
<reference evidence="3" key="1">
    <citation type="submission" date="2017-10" db="EMBL/GenBank/DDBJ databases">
        <authorList>
            <person name="Frank J."/>
        </authorList>
    </citation>
    <scope>NUCLEOTIDE SEQUENCE [LARGE SCALE GENOMIC DNA]</scope>
</reference>
<protein>
    <recommendedName>
        <fullName evidence="1">Antitoxin SocA-like Panacea domain-containing protein</fullName>
    </recommendedName>
</protein>
<dbReference type="AlphaFoldDB" id="A0A2C9CI12"/>
<evidence type="ECO:0000259" key="1">
    <source>
        <dbReference type="Pfam" id="PF13274"/>
    </source>
</evidence>
<evidence type="ECO:0000313" key="2">
    <source>
        <dbReference type="EMBL" id="SOH05352.1"/>
    </source>
</evidence>
<dbReference type="RefSeq" id="WP_099325944.1">
    <property type="nucleotide sequence ID" value="NZ_LT934425.1"/>
</dbReference>
<dbReference type="OrthoDB" id="9813053at2"/>
<name>A0A2C9CI12_KUEST</name>
<keyword evidence="3" id="KW-1185">Reference proteome</keyword>
<evidence type="ECO:0000313" key="3">
    <source>
        <dbReference type="Proteomes" id="UP000221734"/>
    </source>
</evidence>
<dbReference type="Pfam" id="PF13274">
    <property type="entry name" value="SocA_Panacea"/>
    <property type="match status" value="1"/>
</dbReference>